<keyword evidence="3" id="KW-1185">Reference proteome</keyword>
<dbReference type="AlphaFoldDB" id="A0A2T6ZY07"/>
<name>A0A2T6ZY07_TUBBO</name>
<proteinExistence type="predicted"/>
<organism evidence="2 3">
    <name type="scientific">Tuber borchii</name>
    <name type="common">White truffle</name>
    <dbReference type="NCBI Taxonomy" id="42251"/>
    <lineage>
        <taxon>Eukaryota</taxon>
        <taxon>Fungi</taxon>
        <taxon>Dikarya</taxon>
        <taxon>Ascomycota</taxon>
        <taxon>Pezizomycotina</taxon>
        <taxon>Pezizomycetes</taxon>
        <taxon>Pezizales</taxon>
        <taxon>Tuberaceae</taxon>
        <taxon>Tuber</taxon>
    </lineage>
</organism>
<evidence type="ECO:0000313" key="2">
    <source>
        <dbReference type="EMBL" id="PUU80366.1"/>
    </source>
</evidence>
<reference evidence="2 3" key="1">
    <citation type="submission" date="2017-04" db="EMBL/GenBank/DDBJ databases">
        <title>Draft genome sequence of Tuber borchii Vittad., a whitish edible truffle.</title>
        <authorList>
            <consortium name="DOE Joint Genome Institute"/>
            <person name="Murat C."/>
            <person name="Kuo A."/>
            <person name="Barry K.W."/>
            <person name="Clum A."/>
            <person name="Dockter R.B."/>
            <person name="Fauchery L."/>
            <person name="Iotti M."/>
            <person name="Kohler A."/>
            <person name="Labutti K."/>
            <person name="Lindquist E.A."/>
            <person name="Lipzen A."/>
            <person name="Ohm R.A."/>
            <person name="Wang M."/>
            <person name="Grigoriev I.V."/>
            <person name="Zambonelli A."/>
            <person name="Martin F.M."/>
        </authorList>
    </citation>
    <scope>NUCLEOTIDE SEQUENCE [LARGE SCALE GENOMIC DNA]</scope>
    <source>
        <strain evidence="2 3">Tbo3840</strain>
    </source>
</reference>
<keyword evidence="1" id="KW-0812">Transmembrane</keyword>
<dbReference type="EMBL" id="NESQ01000067">
    <property type="protein sequence ID" value="PUU80366.1"/>
    <property type="molecule type" value="Genomic_DNA"/>
</dbReference>
<dbReference type="PROSITE" id="PS51257">
    <property type="entry name" value="PROKAR_LIPOPROTEIN"/>
    <property type="match status" value="1"/>
</dbReference>
<comment type="caution">
    <text evidence="2">The sequence shown here is derived from an EMBL/GenBank/DDBJ whole genome shotgun (WGS) entry which is preliminary data.</text>
</comment>
<keyword evidence="1" id="KW-0472">Membrane</keyword>
<protein>
    <submittedName>
        <fullName evidence="2">Uncharacterized protein</fullName>
    </submittedName>
</protein>
<dbReference type="OrthoDB" id="5409505at2759"/>
<keyword evidence="1" id="KW-1133">Transmembrane helix</keyword>
<evidence type="ECO:0000256" key="1">
    <source>
        <dbReference type="SAM" id="Phobius"/>
    </source>
</evidence>
<accession>A0A2T6ZY07</accession>
<gene>
    <name evidence="2" type="ORF">B9Z19DRAFT_739349</name>
</gene>
<feature type="transmembrane region" description="Helical" evidence="1">
    <location>
        <begin position="20"/>
        <end position="43"/>
    </location>
</feature>
<evidence type="ECO:0000313" key="3">
    <source>
        <dbReference type="Proteomes" id="UP000244722"/>
    </source>
</evidence>
<sequence>MQISTKEALVLYEQLSSLTGAGLTTTLLILSSCIFTYIFIFPLTSASKPTRRTIPPLPVPSFSRFTSLNRRILCNLLRPPPRNPVLERVTPEITLCIMKNLPTFSALNALIRASKPCHDIWLENEYGISEAIARNEFGEFWTEATKLLILQAKLKHTSETHEGSTRFFGKIEEGKLRRGIKPVISKVGMGLVLRGQGEMTAKSPQAVSSDKIGILSGGVKIGKEEAAQLLCYKRKVADTRNVFIKTVLRARSYGAAPRSLRFKTIHPAADVIHRIDRAIYNYWLVLLACTPDFITCLAMFEHHNLNDSLSAFLDSQDALSDEEWGASIDREYENVKAYLDFEGRKGELEELCEVTYFTHCLVELPGIGGGHYFGEWGKEEDEGLQGWAGNQIRRAAREGGVDAGGYRIAE</sequence>
<dbReference type="Proteomes" id="UP000244722">
    <property type="component" value="Unassembled WGS sequence"/>
</dbReference>